<gene>
    <name evidence="2" type="ORF">OSTQU699_LOCUS6453</name>
</gene>
<comment type="caution">
    <text evidence="2">The sequence shown here is derived from an EMBL/GenBank/DDBJ whole genome shotgun (WGS) entry which is preliminary data.</text>
</comment>
<name>A0A8S1JBU7_9CHLO</name>
<dbReference type="PANTHER" id="PTHR14187:SF5">
    <property type="entry name" value="HEAT SHOCK 70 KDA PROTEIN 12A"/>
    <property type="match status" value="1"/>
</dbReference>
<dbReference type="EMBL" id="CAJHUC010001432">
    <property type="protein sequence ID" value="CAD7701094.1"/>
    <property type="molecule type" value="Genomic_DNA"/>
</dbReference>
<feature type="coiled-coil region" evidence="1">
    <location>
        <begin position="478"/>
        <end position="505"/>
    </location>
</feature>
<dbReference type="CDD" id="cd10229">
    <property type="entry name" value="ASKHA_NBD_HSP70_HSPA12"/>
    <property type="match status" value="1"/>
</dbReference>
<dbReference type="AlphaFoldDB" id="A0A8S1JBU7"/>
<reference evidence="2" key="1">
    <citation type="submission" date="2020-12" db="EMBL/GenBank/DDBJ databases">
        <authorList>
            <person name="Iha C."/>
        </authorList>
    </citation>
    <scope>NUCLEOTIDE SEQUENCE</scope>
</reference>
<evidence type="ECO:0000313" key="2">
    <source>
        <dbReference type="EMBL" id="CAD7701094.1"/>
    </source>
</evidence>
<dbReference type="SUPFAM" id="SSF53067">
    <property type="entry name" value="Actin-like ATPase domain"/>
    <property type="match status" value="2"/>
</dbReference>
<feature type="non-terminal residue" evidence="2">
    <location>
        <position position="559"/>
    </location>
</feature>
<evidence type="ECO:0000313" key="3">
    <source>
        <dbReference type="Proteomes" id="UP000708148"/>
    </source>
</evidence>
<keyword evidence="3" id="KW-1185">Reference proteome</keyword>
<sequence>MFGGGAGNELVVAVDFGTTRTAYATTRRGTDKNDIEVSIPSGASRVSIFHDSKTPSSILLNETGTKVVAYGYAAEEKYANKKYESCLFFRHFKLGLANAAVPDPSVKALNGRSLRLSVVISKALEYVKDDAVKNLNAKGFATRATSIIWVITVPTMWNDWAKEMMRNAAYNAGMICELHSPNLKIALEPECACISLQMEKVQGVPCGVGDKLMIVDCGGGTVDITAHQVEQTDPLSLKELMAPDGGPYGAMCVDAKFYEFLEAFIGGSNYDSLCKRREFLAVAWNWEDKKVSFTGSENDDDKWLAALNFGDILIALNMNGQMGTLISEWNKKNHHRRVEELDSGTVGISFNLMMSFFEGPIQNIVDKINSIVISPHNRPSLTGLGWVVIAGGFGRSAMLQKKIRENLQDRDFKVVICPHPDLAIVKGATAFGTRPEDYATTFARERSILEQQIQRFSLAVNWGDAKIKELERLVHAERHESQCKIENLTAQLQSMEEEKLEMARNLTFLLRSQSFSGPCDFPLETETTLYLKKATNTFETLYYRNFNKAVKGFSTLSCH</sequence>
<keyword evidence="1" id="KW-0175">Coiled coil</keyword>
<accession>A0A8S1JBU7</accession>
<dbReference type="InterPro" id="IPR043129">
    <property type="entry name" value="ATPase_NBD"/>
</dbReference>
<dbReference type="OrthoDB" id="546249at2759"/>
<dbReference type="Proteomes" id="UP000708148">
    <property type="component" value="Unassembled WGS sequence"/>
</dbReference>
<protein>
    <submittedName>
        <fullName evidence="2">Uncharacterized protein</fullName>
    </submittedName>
</protein>
<dbReference type="Gene3D" id="3.30.420.40">
    <property type="match status" value="1"/>
</dbReference>
<dbReference type="PANTHER" id="PTHR14187">
    <property type="entry name" value="ALPHA KINASE/ELONGATION FACTOR 2 KINASE"/>
    <property type="match status" value="1"/>
</dbReference>
<proteinExistence type="predicted"/>
<evidence type="ECO:0000256" key="1">
    <source>
        <dbReference type="SAM" id="Coils"/>
    </source>
</evidence>
<organism evidence="2 3">
    <name type="scientific">Ostreobium quekettii</name>
    <dbReference type="NCBI Taxonomy" id="121088"/>
    <lineage>
        <taxon>Eukaryota</taxon>
        <taxon>Viridiplantae</taxon>
        <taxon>Chlorophyta</taxon>
        <taxon>core chlorophytes</taxon>
        <taxon>Ulvophyceae</taxon>
        <taxon>TCBD clade</taxon>
        <taxon>Bryopsidales</taxon>
        <taxon>Ostreobineae</taxon>
        <taxon>Ostreobiaceae</taxon>
        <taxon>Ostreobium</taxon>
    </lineage>
</organism>